<feature type="non-terminal residue" evidence="1">
    <location>
        <position position="1"/>
    </location>
</feature>
<protein>
    <submittedName>
        <fullName evidence="1">Uncharacterized protein</fullName>
    </submittedName>
</protein>
<name>A0A177D1Z1_ALTAL</name>
<dbReference type="GeneID" id="29119149"/>
<gene>
    <name evidence="1" type="ORF">CC77DRAFT_898593</name>
</gene>
<dbReference type="Proteomes" id="UP000077248">
    <property type="component" value="Unassembled WGS sequence"/>
</dbReference>
<dbReference type="AlphaFoldDB" id="A0A177D1Z1"/>
<dbReference type="VEuPathDB" id="FungiDB:CC77DRAFT_898593"/>
<reference evidence="1 2" key="1">
    <citation type="submission" date="2016-05" db="EMBL/GenBank/DDBJ databases">
        <title>Comparative analysis of secretome profiles of manganese(II)-oxidizing ascomycete fungi.</title>
        <authorList>
            <consortium name="DOE Joint Genome Institute"/>
            <person name="Zeiner C.A."/>
            <person name="Purvine S.O."/>
            <person name="Zink E.M."/>
            <person name="Wu S."/>
            <person name="Pasa-Tolic L."/>
            <person name="Chaput D.L."/>
            <person name="Haridas S."/>
            <person name="Grigoriev I.V."/>
            <person name="Santelli C.M."/>
            <person name="Hansel C.M."/>
        </authorList>
    </citation>
    <scope>NUCLEOTIDE SEQUENCE [LARGE SCALE GENOMIC DNA]</scope>
    <source>
        <strain evidence="1 2">SRC1lrK2f</strain>
    </source>
</reference>
<accession>A0A177D1Z1</accession>
<evidence type="ECO:0000313" key="1">
    <source>
        <dbReference type="EMBL" id="OAG13212.1"/>
    </source>
</evidence>
<evidence type="ECO:0000313" key="2">
    <source>
        <dbReference type="Proteomes" id="UP000077248"/>
    </source>
</evidence>
<sequence length="55" mass="6470">DDTALMRMYKQGLKPAVRIELIRSRSSLNTLNELIAEAIQVDNELYKLMLEERLY</sequence>
<keyword evidence="2" id="KW-1185">Reference proteome</keyword>
<dbReference type="KEGG" id="aalt:CC77DRAFT_898593"/>
<proteinExistence type="predicted"/>
<dbReference type="RefSeq" id="XP_018378633.1">
    <property type="nucleotide sequence ID" value="XM_018533555.1"/>
</dbReference>
<dbReference type="OMA" id="DPYHEVT"/>
<feature type="non-terminal residue" evidence="1">
    <location>
        <position position="55"/>
    </location>
</feature>
<organism evidence="1 2">
    <name type="scientific">Alternaria alternata</name>
    <name type="common">Alternaria rot fungus</name>
    <name type="synonym">Torula alternata</name>
    <dbReference type="NCBI Taxonomy" id="5599"/>
    <lineage>
        <taxon>Eukaryota</taxon>
        <taxon>Fungi</taxon>
        <taxon>Dikarya</taxon>
        <taxon>Ascomycota</taxon>
        <taxon>Pezizomycotina</taxon>
        <taxon>Dothideomycetes</taxon>
        <taxon>Pleosporomycetidae</taxon>
        <taxon>Pleosporales</taxon>
        <taxon>Pleosporineae</taxon>
        <taxon>Pleosporaceae</taxon>
        <taxon>Alternaria</taxon>
        <taxon>Alternaria sect. Alternaria</taxon>
        <taxon>Alternaria alternata complex</taxon>
    </lineage>
</organism>
<dbReference type="EMBL" id="KV441523">
    <property type="protein sequence ID" value="OAG13212.1"/>
    <property type="molecule type" value="Genomic_DNA"/>
</dbReference>